<dbReference type="RefSeq" id="WP_309957024.1">
    <property type="nucleotide sequence ID" value="NZ_JAVDUJ010000001.1"/>
</dbReference>
<dbReference type="Proteomes" id="UP001266099">
    <property type="component" value="Unassembled WGS sequence"/>
</dbReference>
<name>A0ABU1T3J9_9ACTO</name>
<keyword evidence="1" id="KW-0472">Membrane</keyword>
<feature type="transmembrane region" description="Helical" evidence="1">
    <location>
        <begin position="12"/>
        <end position="31"/>
    </location>
</feature>
<comment type="caution">
    <text evidence="2">The sequence shown here is derived from an EMBL/GenBank/DDBJ whole genome shotgun (WGS) entry which is preliminary data.</text>
</comment>
<evidence type="ECO:0000313" key="2">
    <source>
        <dbReference type="EMBL" id="MDR6939942.1"/>
    </source>
</evidence>
<protein>
    <submittedName>
        <fullName evidence="2">Uncharacterized protein</fullName>
    </submittedName>
</protein>
<evidence type="ECO:0000313" key="3">
    <source>
        <dbReference type="Proteomes" id="UP001266099"/>
    </source>
</evidence>
<feature type="transmembrane region" description="Helical" evidence="1">
    <location>
        <begin position="98"/>
        <end position="116"/>
    </location>
</feature>
<dbReference type="EMBL" id="JAVDUJ010000001">
    <property type="protein sequence ID" value="MDR6939942.1"/>
    <property type="molecule type" value="Genomic_DNA"/>
</dbReference>
<reference evidence="2 3" key="1">
    <citation type="submission" date="2023-07" db="EMBL/GenBank/DDBJ databases">
        <title>Sequencing the genomes of 1000 actinobacteria strains.</title>
        <authorList>
            <person name="Klenk H.-P."/>
        </authorList>
    </citation>
    <scope>NUCLEOTIDE SEQUENCE [LARGE SCALE GENOMIC DNA]</scope>
    <source>
        <strain evidence="2 3">DSM 15539</strain>
    </source>
</reference>
<keyword evidence="3" id="KW-1185">Reference proteome</keyword>
<evidence type="ECO:0000256" key="1">
    <source>
        <dbReference type="SAM" id="Phobius"/>
    </source>
</evidence>
<keyword evidence="1" id="KW-1133">Transmembrane helix</keyword>
<feature type="transmembrane region" description="Helical" evidence="1">
    <location>
        <begin position="65"/>
        <end position="83"/>
    </location>
</feature>
<keyword evidence="1" id="KW-0812">Transmembrane</keyword>
<organism evidence="2 3">
    <name type="scientific">Arcanobacterium hippocoleae</name>
    <dbReference type="NCBI Taxonomy" id="149017"/>
    <lineage>
        <taxon>Bacteria</taxon>
        <taxon>Bacillati</taxon>
        <taxon>Actinomycetota</taxon>
        <taxon>Actinomycetes</taxon>
        <taxon>Actinomycetales</taxon>
        <taxon>Actinomycetaceae</taxon>
        <taxon>Arcanobacterium</taxon>
    </lineage>
</organism>
<gene>
    <name evidence="2" type="ORF">J2S36_001485</name>
</gene>
<feature type="transmembrane region" description="Helical" evidence="1">
    <location>
        <begin position="37"/>
        <end position="56"/>
    </location>
</feature>
<proteinExistence type="predicted"/>
<accession>A0ABU1T3J9</accession>
<sequence>MNRQRQRSLWELLAGVLLGGFAGSVAVIVHASPVDLAWVGLILATVIILTGGWLAYEGAGFFGELGYSLAVIGVTCSLMLALVGDDLVALPNEFASQIWVYTAPILAAVLFTAALVKNYR</sequence>